<proteinExistence type="inferred from homology"/>
<sequence>MYSWLEQRELATLGRFDFAGRREAKQRALGLLDATVAAEQAARAGTYQAQRATEMAAWTALVENDPGAVLDVLEAAFADNESEAVGVNCEPTPSGALVSLVVMVGTTATLPERKPTRTAAGAPSSAKRTKKDLAELYLRWLASTVLATVKEAFAVAPGVTEAQVLVIRRDPAAADPSGYLAAMYAGRFHRQRLAGWNWPAVDPVEELLRAPDARLHRKGVALELVPLELRDEPELAAVLAAVGAAYAGGQSLTDIADRSGPPATFHIDDVTVVPMPKGANTAMPSVPVTVTLAWDPATAGVDLDVSALLCGGDGRVLAPDAMVFYNQPAGAGGAVRAVGRDQPSAASATDSIALDLPGMPAAVAKVVIAVSLDGSGAAALAAVHRLRVAVTAESEAVAVFPLNGLTTETAAVAIEVYRRDGGWRVRAVGQGWADGLAGLARDFGVDVDA</sequence>
<dbReference type="Gene3D" id="2.60.60.30">
    <property type="entry name" value="sav2460 like domains"/>
    <property type="match status" value="1"/>
</dbReference>
<comment type="caution">
    <text evidence="3">The sequence shown here is derived from an EMBL/GenBank/DDBJ whole genome shotgun (WGS) entry which is preliminary data.</text>
</comment>
<dbReference type="Proteomes" id="UP000660611">
    <property type="component" value="Unassembled WGS sequence"/>
</dbReference>
<name>A0A919PIM5_9ACTN</name>
<evidence type="ECO:0000313" key="4">
    <source>
        <dbReference type="Proteomes" id="UP000660611"/>
    </source>
</evidence>
<organism evidence="3 4">
    <name type="scientific">Dactylosporangium siamense</name>
    <dbReference type="NCBI Taxonomy" id="685454"/>
    <lineage>
        <taxon>Bacteria</taxon>
        <taxon>Bacillati</taxon>
        <taxon>Actinomycetota</taxon>
        <taxon>Actinomycetes</taxon>
        <taxon>Micromonosporales</taxon>
        <taxon>Micromonosporaceae</taxon>
        <taxon>Dactylosporangium</taxon>
    </lineage>
</organism>
<gene>
    <name evidence="3" type="ORF">Dsi01nite_035810</name>
</gene>
<protein>
    <recommendedName>
        <fullName evidence="2">TerD domain-containing protein</fullName>
    </recommendedName>
</protein>
<evidence type="ECO:0000256" key="1">
    <source>
        <dbReference type="ARBA" id="ARBA00008775"/>
    </source>
</evidence>
<evidence type="ECO:0000259" key="2">
    <source>
        <dbReference type="Pfam" id="PF02342"/>
    </source>
</evidence>
<dbReference type="RefSeq" id="WP_203847344.1">
    <property type="nucleotide sequence ID" value="NZ_BAAAVW010000011.1"/>
</dbReference>
<reference evidence="3" key="1">
    <citation type="submission" date="2021-01" db="EMBL/GenBank/DDBJ databases">
        <title>Whole genome shotgun sequence of Dactylosporangium siamense NBRC 106093.</title>
        <authorList>
            <person name="Komaki H."/>
            <person name="Tamura T."/>
        </authorList>
    </citation>
    <scope>NUCLEOTIDE SEQUENCE</scope>
    <source>
        <strain evidence="3">NBRC 106093</strain>
    </source>
</reference>
<dbReference type="Pfam" id="PF02342">
    <property type="entry name" value="TerD"/>
    <property type="match status" value="1"/>
</dbReference>
<dbReference type="PANTHER" id="PTHR32097:SF4">
    <property type="entry name" value="GENERAL STRESS PROTEIN 16U"/>
    <property type="match status" value="1"/>
</dbReference>
<dbReference type="InterPro" id="IPR003325">
    <property type="entry name" value="TerD"/>
</dbReference>
<dbReference type="PANTHER" id="PTHR32097">
    <property type="entry name" value="CAMP-BINDING PROTEIN 1-RELATED"/>
    <property type="match status" value="1"/>
</dbReference>
<dbReference type="CDD" id="cd06974">
    <property type="entry name" value="TerD_like"/>
    <property type="match status" value="1"/>
</dbReference>
<accession>A0A919PIM5</accession>
<keyword evidence="4" id="KW-1185">Reference proteome</keyword>
<feature type="domain" description="TerD" evidence="2">
    <location>
        <begin position="275"/>
        <end position="443"/>
    </location>
</feature>
<dbReference type="EMBL" id="BONQ01000053">
    <property type="protein sequence ID" value="GIG45540.1"/>
    <property type="molecule type" value="Genomic_DNA"/>
</dbReference>
<comment type="similarity">
    <text evidence="1">Belongs to the CAPAB/TerDEXZ family.</text>
</comment>
<evidence type="ECO:0000313" key="3">
    <source>
        <dbReference type="EMBL" id="GIG45540.1"/>
    </source>
</evidence>
<dbReference type="InterPro" id="IPR051324">
    <property type="entry name" value="Stress/Tellurium_Resist"/>
</dbReference>
<dbReference type="AlphaFoldDB" id="A0A919PIM5"/>